<evidence type="ECO:0000256" key="3">
    <source>
        <dbReference type="ARBA" id="ARBA00022448"/>
    </source>
</evidence>
<evidence type="ECO:0000256" key="8">
    <source>
        <dbReference type="RuleBase" id="RU363032"/>
    </source>
</evidence>
<keyword evidence="11" id="KW-1185">Reference proteome</keyword>
<dbReference type="CDD" id="cd06261">
    <property type="entry name" value="TM_PBP2"/>
    <property type="match status" value="1"/>
</dbReference>
<dbReference type="PANTHER" id="PTHR42929:SF1">
    <property type="entry name" value="INNER MEMBRANE ABC TRANSPORTER PERMEASE PROTEIN YDCU-RELATED"/>
    <property type="match status" value="1"/>
</dbReference>
<dbReference type="OrthoDB" id="2162374at2"/>
<feature type="transmembrane region" description="Helical" evidence="8">
    <location>
        <begin position="63"/>
        <end position="88"/>
    </location>
</feature>
<feature type="transmembrane region" description="Helical" evidence="8">
    <location>
        <begin position="246"/>
        <end position="264"/>
    </location>
</feature>
<keyword evidence="6 8" id="KW-1133">Transmembrane helix</keyword>
<keyword evidence="5 8" id="KW-0812">Transmembrane</keyword>
<feature type="transmembrane region" description="Helical" evidence="8">
    <location>
        <begin position="100"/>
        <end position="117"/>
    </location>
</feature>
<keyword evidence="4" id="KW-1003">Cell membrane</keyword>
<feature type="domain" description="ABC transmembrane type-1" evidence="9">
    <location>
        <begin position="61"/>
        <end position="263"/>
    </location>
</feature>
<evidence type="ECO:0000256" key="1">
    <source>
        <dbReference type="ARBA" id="ARBA00004651"/>
    </source>
</evidence>
<dbReference type="Pfam" id="PF00528">
    <property type="entry name" value="BPD_transp_1"/>
    <property type="match status" value="1"/>
</dbReference>
<accession>A0A1Q5P3Y6</accession>
<dbReference type="GO" id="GO:0055085">
    <property type="term" value="P:transmembrane transport"/>
    <property type="evidence" value="ECO:0007669"/>
    <property type="project" value="InterPro"/>
</dbReference>
<organism evidence="10 11">
    <name type="scientific">Domibacillus mangrovi</name>
    <dbReference type="NCBI Taxonomy" id="1714354"/>
    <lineage>
        <taxon>Bacteria</taxon>
        <taxon>Bacillati</taxon>
        <taxon>Bacillota</taxon>
        <taxon>Bacilli</taxon>
        <taxon>Bacillales</taxon>
        <taxon>Bacillaceae</taxon>
        <taxon>Domibacillus</taxon>
    </lineage>
</organism>
<dbReference type="EMBL" id="MRWQ01000006">
    <property type="protein sequence ID" value="OKL36955.1"/>
    <property type="molecule type" value="Genomic_DNA"/>
</dbReference>
<comment type="caution">
    <text evidence="10">The sequence shown here is derived from an EMBL/GenBank/DDBJ whole genome shotgun (WGS) entry which is preliminary data.</text>
</comment>
<comment type="similarity">
    <text evidence="2">Belongs to the binding-protein-dependent transport system permease family. CysTW subfamily.</text>
</comment>
<evidence type="ECO:0000256" key="4">
    <source>
        <dbReference type="ARBA" id="ARBA00022475"/>
    </source>
</evidence>
<evidence type="ECO:0000313" key="11">
    <source>
        <dbReference type="Proteomes" id="UP000186524"/>
    </source>
</evidence>
<name>A0A1Q5P3Y6_9BACI</name>
<sequence length="274" mass="31140">MAKKQKLLGIAMVLPSFLSLIILVVWPVFISIKQSFQNEENQFTWDNYKYVLTDPMMVNNFKYTMLVTLISCVLVLIISYALAAYLRFSNSWFSKVISRLYFIPMFIPGIIAIYGFINMYRDNGWIARFIGSENMPSFVYDIKGLVLMNLWFNIPFTTMLLLSALSAIPGSVIESARDVGAKKLTIFFKFILPLSYNTLLVALTFAFMGIVGSFTAPYLIDKNAPQMLGVSMQQHFSVYHELGQSSSIAVILFLMCAVVGFIYIKNMMKNESHS</sequence>
<dbReference type="Gene3D" id="1.10.3720.10">
    <property type="entry name" value="MetI-like"/>
    <property type="match status" value="1"/>
</dbReference>
<dbReference type="PROSITE" id="PS50928">
    <property type="entry name" value="ABC_TM1"/>
    <property type="match status" value="1"/>
</dbReference>
<evidence type="ECO:0000256" key="5">
    <source>
        <dbReference type="ARBA" id="ARBA00022692"/>
    </source>
</evidence>
<evidence type="ECO:0000313" key="10">
    <source>
        <dbReference type="EMBL" id="OKL36955.1"/>
    </source>
</evidence>
<comment type="subcellular location">
    <subcellularLocation>
        <location evidence="1 8">Cell membrane</location>
        <topology evidence="1 8">Multi-pass membrane protein</topology>
    </subcellularLocation>
</comment>
<evidence type="ECO:0000256" key="7">
    <source>
        <dbReference type="ARBA" id="ARBA00023136"/>
    </source>
</evidence>
<keyword evidence="7 8" id="KW-0472">Membrane</keyword>
<dbReference type="STRING" id="1714354.BLL40_09005"/>
<dbReference type="SUPFAM" id="SSF161098">
    <property type="entry name" value="MetI-like"/>
    <property type="match status" value="1"/>
</dbReference>
<gene>
    <name evidence="10" type="ORF">BLL40_09005</name>
</gene>
<proteinExistence type="inferred from homology"/>
<dbReference type="PANTHER" id="PTHR42929">
    <property type="entry name" value="INNER MEMBRANE ABC TRANSPORTER PERMEASE PROTEIN YDCU-RELATED-RELATED"/>
    <property type="match status" value="1"/>
</dbReference>
<protein>
    <submittedName>
        <fullName evidence="10">ABC transporter permease</fullName>
    </submittedName>
</protein>
<evidence type="ECO:0000256" key="2">
    <source>
        <dbReference type="ARBA" id="ARBA00007069"/>
    </source>
</evidence>
<dbReference type="Proteomes" id="UP000186524">
    <property type="component" value="Unassembled WGS sequence"/>
</dbReference>
<dbReference type="InterPro" id="IPR000515">
    <property type="entry name" value="MetI-like"/>
</dbReference>
<feature type="transmembrane region" description="Helical" evidence="8">
    <location>
        <begin position="150"/>
        <end position="173"/>
    </location>
</feature>
<reference evidence="10 11" key="1">
    <citation type="submission" date="2016-12" db="EMBL/GenBank/DDBJ databases">
        <title>Domibacillus sp. SAOS 44 whole genome sequencing.</title>
        <authorList>
            <person name="Verma A."/>
            <person name="Krishnamurthi S."/>
        </authorList>
    </citation>
    <scope>NUCLEOTIDE SEQUENCE [LARGE SCALE GENOMIC DNA]</scope>
    <source>
        <strain evidence="10 11">SAOS 44</strain>
    </source>
</reference>
<dbReference type="AlphaFoldDB" id="A0A1Q5P3Y6"/>
<feature type="transmembrane region" description="Helical" evidence="8">
    <location>
        <begin position="7"/>
        <end position="29"/>
    </location>
</feature>
<evidence type="ECO:0000259" key="9">
    <source>
        <dbReference type="PROSITE" id="PS50928"/>
    </source>
</evidence>
<dbReference type="InterPro" id="IPR035906">
    <property type="entry name" value="MetI-like_sf"/>
</dbReference>
<evidence type="ECO:0000256" key="6">
    <source>
        <dbReference type="ARBA" id="ARBA00022989"/>
    </source>
</evidence>
<keyword evidence="3 8" id="KW-0813">Transport</keyword>
<dbReference type="GO" id="GO:0005886">
    <property type="term" value="C:plasma membrane"/>
    <property type="evidence" value="ECO:0007669"/>
    <property type="project" value="UniProtKB-SubCell"/>
</dbReference>
<feature type="transmembrane region" description="Helical" evidence="8">
    <location>
        <begin position="194"/>
        <end position="220"/>
    </location>
</feature>